<feature type="compositionally biased region" description="Basic and acidic residues" evidence="1">
    <location>
        <begin position="69"/>
        <end position="114"/>
    </location>
</feature>
<proteinExistence type="predicted"/>
<feature type="chain" id="PRO_5014115351" evidence="2">
    <location>
        <begin position="17"/>
        <end position="168"/>
    </location>
</feature>
<reference evidence="4" key="2">
    <citation type="submission" date="2017-12" db="EMBL/GenBank/DDBJ databases">
        <title>Genome sequence of the Bar-tailed Godwit (Limosa lapponica baueri).</title>
        <authorList>
            <person name="Lima N.C.B."/>
            <person name="Parody-Merino A.M."/>
            <person name="Battley P.F."/>
            <person name="Fidler A.E."/>
            <person name="Prosdocimi F."/>
        </authorList>
    </citation>
    <scope>NUCLEOTIDE SEQUENCE [LARGE SCALE GENOMIC DNA]</scope>
</reference>
<accession>A0A2I0UK24</accession>
<reference evidence="4" key="1">
    <citation type="submission" date="2017-11" db="EMBL/GenBank/DDBJ databases">
        <authorList>
            <person name="Lima N.C."/>
            <person name="Parody-Merino A.M."/>
            <person name="Battley P.F."/>
            <person name="Fidler A.E."/>
            <person name="Prosdocimi F."/>
        </authorList>
    </citation>
    <scope>NUCLEOTIDE SEQUENCE [LARGE SCALE GENOMIC DNA]</scope>
</reference>
<keyword evidence="4" id="KW-1185">Reference proteome</keyword>
<feature type="region of interest" description="Disordered" evidence="1">
    <location>
        <begin position="55"/>
        <end position="114"/>
    </location>
</feature>
<dbReference type="AlphaFoldDB" id="A0A2I0UK24"/>
<organism evidence="3 4">
    <name type="scientific">Limosa lapponica baueri</name>
    <dbReference type="NCBI Taxonomy" id="1758121"/>
    <lineage>
        <taxon>Eukaryota</taxon>
        <taxon>Metazoa</taxon>
        <taxon>Chordata</taxon>
        <taxon>Craniata</taxon>
        <taxon>Vertebrata</taxon>
        <taxon>Euteleostomi</taxon>
        <taxon>Archelosauria</taxon>
        <taxon>Archosauria</taxon>
        <taxon>Dinosauria</taxon>
        <taxon>Saurischia</taxon>
        <taxon>Theropoda</taxon>
        <taxon>Coelurosauria</taxon>
        <taxon>Aves</taxon>
        <taxon>Neognathae</taxon>
        <taxon>Neoaves</taxon>
        <taxon>Charadriiformes</taxon>
        <taxon>Scolopacidae</taxon>
        <taxon>Limosa</taxon>
    </lineage>
</organism>
<sequence>MFILLFLSFSLDSYNQQDVYNHIFRGLQVEETEKVIMLCHSCDFTSRQSWETKIKQNTKKKKKKKKKKKEEEREKEKEKKKEREKEKKEKEREKEKKEKEKEKEKNKQEGKEKDPEQICTERWEILLWNLLDGSENKKLACVIGKQGESSLEMLKSINITQLGNGTAL</sequence>
<evidence type="ECO:0000313" key="3">
    <source>
        <dbReference type="EMBL" id="PKU46407.1"/>
    </source>
</evidence>
<gene>
    <name evidence="3" type="ORF">llap_3295</name>
</gene>
<dbReference type="EMBL" id="KZ505712">
    <property type="protein sequence ID" value="PKU46407.1"/>
    <property type="molecule type" value="Genomic_DNA"/>
</dbReference>
<evidence type="ECO:0000256" key="1">
    <source>
        <dbReference type="SAM" id="MobiDB-lite"/>
    </source>
</evidence>
<feature type="compositionally biased region" description="Basic residues" evidence="1">
    <location>
        <begin position="56"/>
        <end position="68"/>
    </location>
</feature>
<dbReference type="Proteomes" id="UP000233556">
    <property type="component" value="Unassembled WGS sequence"/>
</dbReference>
<evidence type="ECO:0000256" key="2">
    <source>
        <dbReference type="SAM" id="SignalP"/>
    </source>
</evidence>
<feature type="signal peptide" evidence="2">
    <location>
        <begin position="1"/>
        <end position="16"/>
    </location>
</feature>
<keyword evidence="2" id="KW-0732">Signal</keyword>
<evidence type="ECO:0000313" key="4">
    <source>
        <dbReference type="Proteomes" id="UP000233556"/>
    </source>
</evidence>
<protein>
    <submittedName>
        <fullName evidence="3">Uncharacterized protein</fullName>
    </submittedName>
</protein>
<name>A0A2I0UK24_LIMLA</name>